<dbReference type="InterPro" id="IPR003591">
    <property type="entry name" value="Leu-rich_rpt_typical-subtyp"/>
</dbReference>
<dbReference type="GO" id="GO:0005524">
    <property type="term" value="F:ATP binding"/>
    <property type="evidence" value="ECO:0007669"/>
    <property type="project" value="UniProtKB-UniRule"/>
</dbReference>
<dbReference type="Pfam" id="PF00069">
    <property type="entry name" value="Pkinase"/>
    <property type="match status" value="1"/>
</dbReference>
<evidence type="ECO:0000256" key="21">
    <source>
        <dbReference type="PROSITE-ProRule" id="PRU00259"/>
    </source>
</evidence>
<keyword evidence="15 24" id="KW-1133">Transmembrane helix</keyword>
<dbReference type="FunFam" id="3.80.10.10:FF:000095">
    <property type="entry name" value="LRR receptor-like serine/threonine-protein kinase GSO1"/>
    <property type="match status" value="1"/>
</dbReference>
<dbReference type="GO" id="GO:0005886">
    <property type="term" value="C:plasma membrane"/>
    <property type="evidence" value="ECO:0007669"/>
    <property type="project" value="UniProtKB-SubCell"/>
</dbReference>
<evidence type="ECO:0000256" key="6">
    <source>
        <dbReference type="ARBA" id="ARBA00022553"/>
    </source>
</evidence>
<dbReference type="Gene3D" id="3.80.10.10">
    <property type="entry name" value="Ribonuclease Inhibitor"/>
    <property type="match status" value="2"/>
</dbReference>
<dbReference type="SUPFAM" id="SSF52058">
    <property type="entry name" value="L domain-like"/>
    <property type="match status" value="1"/>
</dbReference>
<keyword evidence="18" id="KW-0325">Glycoprotein</keyword>
<evidence type="ECO:0000256" key="11">
    <source>
        <dbReference type="ARBA" id="ARBA00022737"/>
    </source>
</evidence>
<keyword evidence="14 22" id="KW-0067">ATP-binding</keyword>
<feature type="binding site" evidence="22">
    <location>
        <position position="566"/>
    </location>
    <ligand>
        <name>ATP</name>
        <dbReference type="ChEBI" id="CHEBI:30616"/>
    </ligand>
</feature>
<comment type="catalytic activity">
    <reaction evidence="20">
        <text>L-seryl-[protein] + ATP = O-phospho-L-seryl-[protein] + ADP + H(+)</text>
        <dbReference type="Rhea" id="RHEA:17989"/>
        <dbReference type="Rhea" id="RHEA-COMP:9863"/>
        <dbReference type="Rhea" id="RHEA-COMP:11604"/>
        <dbReference type="ChEBI" id="CHEBI:15378"/>
        <dbReference type="ChEBI" id="CHEBI:29999"/>
        <dbReference type="ChEBI" id="CHEBI:30616"/>
        <dbReference type="ChEBI" id="CHEBI:83421"/>
        <dbReference type="ChEBI" id="CHEBI:456216"/>
        <dbReference type="EC" id="2.7.11.1"/>
    </reaction>
</comment>
<comment type="subcellular location">
    <subcellularLocation>
        <location evidence="1">Cell membrane</location>
    </subcellularLocation>
    <subcellularLocation>
        <location evidence="2">Membrane</location>
        <topology evidence="2">Single-pass type I membrane protein</topology>
    </subcellularLocation>
</comment>
<keyword evidence="7" id="KW-0433">Leucine-rich repeat</keyword>
<keyword evidence="4" id="KW-1003">Cell membrane</keyword>
<dbReference type="SMART" id="SM00369">
    <property type="entry name" value="LRR_TYP"/>
    <property type="match status" value="10"/>
</dbReference>
<evidence type="ECO:0000256" key="5">
    <source>
        <dbReference type="ARBA" id="ARBA00022527"/>
    </source>
</evidence>
<keyword evidence="27" id="KW-1185">Reference proteome</keyword>
<keyword evidence="5" id="KW-0723">Serine/threonine-protein kinase</keyword>
<evidence type="ECO:0000256" key="9">
    <source>
        <dbReference type="ARBA" id="ARBA00022692"/>
    </source>
</evidence>
<dbReference type="InterPro" id="IPR032675">
    <property type="entry name" value="LRR_dom_sf"/>
</dbReference>
<dbReference type="InterPro" id="IPR011009">
    <property type="entry name" value="Kinase-like_dom_sf"/>
</dbReference>
<dbReference type="InterPro" id="IPR055414">
    <property type="entry name" value="LRR_R13L4/SHOC2-like"/>
</dbReference>
<keyword evidence="13 26" id="KW-0418">Kinase</keyword>
<dbReference type="Gene3D" id="1.10.510.10">
    <property type="entry name" value="Transferase(Phosphotransferase) domain 1"/>
    <property type="match status" value="1"/>
</dbReference>
<accession>A0AAD7LIY1</accession>
<feature type="transmembrane region" description="Helical" evidence="24">
    <location>
        <begin position="471"/>
        <end position="496"/>
    </location>
</feature>
<evidence type="ECO:0000256" key="18">
    <source>
        <dbReference type="ARBA" id="ARBA00023180"/>
    </source>
</evidence>
<evidence type="ECO:0000256" key="19">
    <source>
        <dbReference type="ARBA" id="ARBA00047899"/>
    </source>
</evidence>
<keyword evidence="11" id="KW-0677">Repeat</keyword>
<feature type="compositionally biased region" description="Polar residues" evidence="23">
    <location>
        <begin position="804"/>
        <end position="822"/>
    </location>
</feature>
<evidence type="ECO:0000256" key="8">
    <source>
        <dbReference type="ARBA" id="ARBA00022679"/>
    </source>
</evidence>
<comment type="catalytic activity">
    <reaction evidence="19">
        <text>L-threonyl-[protein] + ATP = O-phospho-L-threonyl-[protein] + ADP + H(+)</text>
        <dbReference type="Rhea" id="RHEA:46608"/>
        <dbReference type="Rhea" id="RHEA-COMP:11060"/>
        <dbReference type="Rhea" id="RHEA-COMP:11605"/>
        <dbReference type="ChEBI" id="CHEBI:15378"/>
        <dbReference type="ChEBI" id="CHEBI:30013"/>
        <dbReference type="ChEBI" id="CHEBI:30616"/>
        <dbReference type="ChEBI" id="CHEBI:61977"/>
        <dbReference type="ChEBI" id="CHEBI:456216"/>
        <dbReference type="EC" id="2.7.11.1"/>
    </reaction>
</comment>
<keyword evidence="17 26" id="KW-0675">Receptor</keyword>
<feature type="region of interest" description="Disordered" evidence="23">
    <location>
        <begin position="803"/>
        <end position="835"/>
    </location>
</feature>
<evidence type="ECO:0000259" key="25">
    <source>
        <dbReference type="PROSITE" id="PS50011"/>
    </source>
</evidence>
<dbReference type="InterPro" id="IPR008266">
    <property type="entry name" value="Tyr_kinase_AS"/>
</dbReference>
<dbReference type="SUPFAM" id="SSF52047">
    <property type="entry name" value="RNI-like"/>
    <property type="match status" value="1"/>
</dbReference>
<evidence type="ECO:0000256" key="24">
    <source>
        <dbReference type="SAM" id="Phobius"/>
    </source>
</evidence>
<dbReference type="SUPFAM" id="SSF56112">
    <property type="entry name" value="Protein kinase-like (PK-like)"/>
    <property type="match status" value="1"/>
</dbReference>
<evidence type="ECO:0000256" key="15">
    <source>
        <dbReference type="ARBA" id="ARBA00022989"/>
    </source>
</evidence>
<dbReference type="Gene3D" id="3.30.200.20">
    <property type="entry name" value="Phosphorylase Kinase, domain 1"/>
    <property type="match status" value="1"/>
</dbReference>
<feature type="domain" description="Protein kinase" evidence="25">
    <location>
        <begin position="537"/>
        <end position="823"/>
    </location>
</feature>
<dbReference type="InterPro" id="IPR000719">
    <property type="entry name" value="Prot_kinase_dom"/>
</dbReference>
<evidence type="ECO:0000256" key="16">
    <source>
        <dbReference type="ARBA" id="ARBA00023136"/>
    </source>
</evidence>
<dbReference type="FunFam" id="3.30.200.20:FF:000309">
    <property type="entry name" value="Leucine-rich repeat receptor protein kinase MSP1"/>
    <property type="match status" value="1"/>
</dbReference>
<dbReference type="AlphaFoldDB" id="A0AAD7LIY1"/>
<keyword evidence="6" id="KW-0597">Phosphoprotein</keyword>
<evidence type="ECO:0000256" key="10">
    <source>
        <dbReference type="ARBA" id="ARBA00022729"/>
    </source>
</evidence>
<dbReference type="PROSITE" id="PS00109">
    <property type="entry name" value="PROTEIN_KINASE_TYR"/>
    <property type="match status" value="1"/>
</dbReference>
<dbReference type="Pfam" id="PF23598">
    <property type="entry name" value="LRR_14"/>
    <property type="match status" value="1"/>
</dbReference>
<dbReference type="PROSITE" id="PS00107">
    <property type="entry name" value="PROTEIN_KINASE_ATP"/>
    <property type="match status" value="1"/>
</dbReference>
<dbReference type="Pfam" id="PF13855">
    <property type="entry name" value="LRR_8"/>
    <property type="match status" value="1"/>
</dbReference>
<dbReference type="PANTHER" id="PTHR48053:SF168">
    <property type="entry name" value="LRR RECEPTOR-LIKE KINASE FAMILY PROTEIN"/>
    <property type="match status" value="1"/>
</dbReference>
<evidence type="ECO:0000313" key="26">
    <source>
        <dbReference type="EMBL" id="KAJ7959019.1"/>
    </source>
</evidence>
<comment type="caution">
    <text evidence="26">The sequence shown here is derived from an EMBL/GenBank/DDBJ whole genome shotgun (WGS) entry which is preliminary data.</text>
</comment>
<evidence type="ECO:0000256" key="12">
    <source>
        <dbReference type="ARBA" id="ARBA00022741"/>
    </source>
</evidence>
<dbReference type="GO" id="GO:0004674">
    <property type="term" value="F:protein serine/threonine kinase activity"/>
    <property type="evidence" value="ECO:0007669"/>
    <property type="project" value="UniProtKB-KW"/>
</dbReference>
<keyword evidence="12 22" id="KW-0547">Nucleotide-binding</keyword>
<protein>
    <recommendedName>
        <fullName evidence="3">non-specific serine/threonine protein kinase</fullName>
        <ecNumber evidence="3">2.7.11.1</ecNumber>
    </recommendedName>
</protein>
<dbReference type="FunFam" id="3.80.10.10:FF:000299">
    <property type="entry name" value="Piriformospora indica-insensitive protein 2"/>
    <property type="match status" value="1"/>
</dbReference>
<dbReference type="PANTHER" id="PTHR48053">
    <property type="entry name" value="LEUCINE RICH REPEAT FAMILY PROTEIN, EXPRESSED"/>
    <property type="match status" value="1"/>
</dbReference>
<keyword evidence="9 24" id="KW-0812">Transmembrane</keyword>
<evidence type="ECO:0000256" key="20">
    <source>
        <dbReference type="ARBA" id="ARBA00048679"/>
    </source>
</evidence>
<feature type="repeat" description="ARM" evidence="21">
    <location>
        <begin position="287"/>
        <end position="316"/>
    </location>
</feature>
<evidence type="ECO:0000256" key="1">
    <source>
        <dbReference type="ARBA" id="ARBA00004236"/>
    </source>
</evidence>
<dbReference type="InterPro" id="IPR017441">
    <property type="entry name" value="Protein_kinase_ATP_BS"/>
</dbReference>
<dbReference type="InterPro" id="IPR051716">
    <property type="entry name" value="Plant_RL_S/T_kinase"/>
</dbReference>
<keyword evidence="16 24" id="KW-0472">Membrane</keyword>
<dbReference type="InterPro" id="IPR000225">
    <property type="entry name" value="Armadillo"/>
</dbReference>
<dbReference type="PROSITE" id="PS51450">
    <property type="entry name" value="LRR"/>
    <property type="match status" value="1"/>
</dbReference>
<reference evidence="26" key="1">
    <citation type="journal article" date="2023" name="Science">
        <title>Elucidation of the pathway for biosynthesis of saponin adjuvants from the soapbark tree.</title>
        <authorList>
            <person name="Reed J."/>
            <person name="Orme A."/>
            <person name="El-Demerdash A."/>
            <person name="Owen C."/>
            <person name="Martin L.B.B."/>
            <person name="Misra R.C."/>
            <person name="Kikuchi S."/>
            <person name="Rejzek M."/>
            <person name="Martin A.C."/>
            <person name="Harkess A."/>
            <person name="Leebens-Mack J."/>
            <person name="Louveau T."/>
            <person name="Stephenson M.J."/>
            <person name="Osbourn A."/>
        </authorList>
    </citation>
    <scope>NUCLEOTIDE SEQUENCE</scope>
    <source>
        <strain evidence="26">S10</strain>
    </source>
</reference>
<dbReference type="FunFam" id="1.10.510.10:FF:000445">
    <property type="entry name" value="MDIS1-interacting receptor like kinase 2"/>
    <property type="match status" value="1"/>
</dbReference>
<organism evidence="26 27">
    <name type="scientific">Quillaja saponaria</name>
    <name type="common">Soap bark tree</name>
    <dbReference type="NCBI Taxonomy" id="32244"/>
    <lineage>
        <taxon>Eukaryota</taxon>
        <taxon>Viridiplantae</taxon>
        <taxon>Streptophyta</taxon>
        <taxon>Embryophyta</taxon>
        <taxon>Tracheophyta</taxon>
        <taxon>Spermatophyta</taxon>
        <taxon>Magnoliopsida</taxon>
        <taxon>eudicotyledons</taxon>
        <taxon>Gunneridae</taxon>
        <taxon>Pentapetalae</taxon>
        <taxon>rosids</taxon>
        <taxon>fabids</taxon>
        <taxon>Fabales</taxon>
        <taxon>Quillajaceae</taxon>
        <taxon>Quillaja</taxon>
    </lineage>
</organism>
<evidence type="ECO:0000256" key="13">
    <source>
        <dbReference type="ARBA" id="ARBA00022777"/>
    </source>
</evidence>
<sequence>MLRDLYELDLSGNHLSGRIPATIGNLSNLETLYLCPNNLSGFIPEEVGKLNKLSTICFFQNKLSGPIPFSITNLTNLNELNLGENKLSGSIPIAIGNLTKLTRLGLFINNLSGSIPVSIGNLRDLTELDLGINNLSGTIPIAIGNLTKLTKLGLFMNILSGSIPDSIGNLRDLTVLNLEENKLSGLIPIAIANLRKLTRVRLEENQLTGNIAAFGVYPSLEYIDLSNNKLYGELSSKWARCHNLTSFKISNNNISGSIPPELGEANKLVVLQLSSNQLSGEIPKEVGSLTSLVELLLSNNSFSGIIPQEIGLLSDLQKLDLEANNLSGSIPKQLGALIKLQHLNLSKNQLHRSIPSEIGHMGSLENLNLADNSLTGKIPHRIGQLQRLETLNISHNNLSGSIPTSFSELLALTSVDISYNKLQGSLPDIPAFHHASIEALKNNSDLCGNVSGLVPCTTASYNHQGRKNNHVIVFVLVPLSGTLVLIFVVLGISYMLCRSGEKTESQEREAEIQNIFAVWSYDGQLTYRNIVQATEEFDNKYCIGVGASGSVYKAELSTGQVFAVKKLHSEPDIGMSSILNAFTSEIRALTELRHRNIVRLYGFCSHSRHSLLVYEYLEGGRVESVLKSEAQAIAFDWNRRVNVVKSVANALCYMHHSCSPPIVHRDISSKNVLLNLEYEAHISDFGTAKILNPDSSNWTSFAGTFGYAAPELAYTMEVNEKCDVYSYGVLTLEIILGQHPGDLISCLFSVPSSSSEALTARNLLLKDVLDQRLSPPTIPIAEEVISITKLAFACLKENPRSRPTMEQVSKELSVSNSASSPELNMARTLGEISAS</sequence>
<evidence type="ECO:0000256" key="7">
    <source>
        <dbReference type="ARBA" id="ARBA00022614"/>
    </source>
</evidence>
<dbReference type="PROSITE" id="PS50176">
    <property type="entry name" value="ARM_REPEAT"/>
    <property type="match status" value="1"/>
</dbReference>
<dbReference type="PROSITE" id="PS50011">
    <property type="entry name" value="PROTEIN_KINASE_DOM"/>
    <property type="match status" value="1"/>
</dbReference>
<dbReference type="EMBL" id="JARAOO010000008">
    <property type="protein sequence ID" value="KAJ7959019.1"/>
    <property type="molecule type" value="Genomic_DNA"/>
</dbReference>
<evidence type="ECO:0000256" key="2">
    <source>
        <dbReference type="ARBA" id="ARBA00004479"/>
    </source>
</evidence>
<evidence type="ECO:0000313" key="27">
    <source>
        <dbReference type="Proteomes" id="UP001163823"/>
    </source>
</evidence>
<keyword evidence="10" id="KW-0732">Signal</keyword>
<name>A0AAD7LIY1_QUISA</name>
<dbReference type="InterPro" id="IPR001611">
    <property type="entry name" value="Leu-rich_rpt"/>
</dbReference>
<evidence type="ECO:0000256" key="22">
    <source>
        <dbReference type="PROSITE-ProRule" id="PRU10141"/>
    </source>
</evidence>
<dbReference type="EC" id="2.7.11.1" evidence="3"/>
<evidence type="ECO:0000256" key="4">
    <source>
        <dbReference type="ARBA" id="ARBA00022475"/>
    </source>
</evidence>
<proteinExistence type="predicted"/>
<evidence type="ECO:0000256" key="3">
    <source>
        <dbReference type="ARBA" id="ARBA00012513"/>
    </source>
</evidence>
<evidence type="ECO:0000256" key="23">
    <source>
        <dbReference type="SAM" id="MobiDB-lite"/>
    </source>
</evidence>
<gene>
    <name evidence="26" type="ORF">O6P43_019653</name>
</gene>
<keyword evidence="8" id="KW-0808">Transferase</keyword>
<evidence type="ECO:0000256" key="14">
    <source>
        <dbReference type="ARBA" id="ARBA00022840"/>
    </source>
</evidence>
<dbReference type="KEGG" id="qsa:O6P43_019653"/>
<dbReference type="FunFam" id="3.80.10.10:FF:000221">
    <property type="entry name" value="Leucine-rich repeat receptor-like protein kinase PXL1"/>
    <property type="match status" value="1"/>
</dbReference>
<dbReference type="Pfam" id="PF00560">
    <property type="entry name" value="LRR_1"/>
    <property type="match status" value="4"/>
</dbReference>
<dbReference type="Proteomes" id="UP001163823">
    <property type="component" value="Chromosome 8"/>
</dbReference>
<evidence type="ECO:0000256" key="17">
    <source>
        <dbReference type="ARBA" id="ARBA00023170"/>
    </source>
</evidence>